<dbReference type="PANTHER" id="PTHR12304:SF46">
    <property type="entry name" value="INOSINE-ADENOSINE-GUANOSINE-NUCLEOSIDE HYDROLASE"/>
    <property type="match status" value="1"/>
</dbReference>
<gene>
    <name evidence="4" type="ORF">FTW19_07845</name>
</gene>
<feature type="domain" description="Inosine/uridine-preferring nucleoside hydrolase" evidence="3">
    <location>
        <begin position="20"/>
        <end position="284"/>
    </location>
</feature>
<evidence type="ECO:0000313" key="4">
    <source>
        <dbReference type="EMBL" id="QEE27916.1"/>
    </source>
</evidence>
<sequence length="331" mass="36933">MRILKGAVTSEKRTPVVFLHDAAIDEFISSMLLTVMPGIDLLGIVVINADCIADPAMQASSRLMQFMNRTDIPVALSRARGWNAFPWPYRGDCVSFNELPSLKPYTPHVSTPPPDGEALLAKLLDEAIRQHTPITLLMTGPMTPLVDVLGKNPLLAAGIDRMIWMGGAIKVDGNIDPTTTNNVVANKHAEWNAFWDPYAVHDVLNTFGSIQMFPLDISNSAPVSEHFRNALEAQGQKYRYSQLAYEAYSLVTKEPFYRLWDVTATCWLTRPDLYTPPTPMPLTIVQWGFEQGWIHKPSSAGAEKPQDVFFSFSNIRGFYQYVLELLATDGN</sequence>
<dbReference type="GO" id="GO:0006152">
    <property type="term" value="P:purine nucleoside catabolic process"/>
    <property type="evidence" value="ECO:0007669"/>
    <property type="project" value="TreeGrafter"/>
</dbReference>
<dbReference type="Gene3D" id="3.90.245.10">
    <property type="entry name" value="Ribonucleoside hydrolase-like"/>
    <property type="match status" value="1"/>
</dbReference>
<dbReference type="InterPro" id="IPR036452">
    <property type="entry name" value="Ribo_hydro-like"/>
</dbReference>
<dbReference type="SUPFAM" id="SSF53590">
    <property type="entry name" value="Nucleoside hydrolase"/>
    <property type="match status" value="1"/>
</dbReference>
<dbReference type="InterPro" id="IPR023186">
    <property type="entry name" value="IUNH"/>
</dbReference>
<dbReference type="KEGG" id="talb:FTW19_07845"/>
<keyword evidence="1" id="KW-0378">Hydrolase</keyword>
<proteinExistence type="predicted"/>
<dbReference type="GO" id="GO:0008477">
    <property type="term" value="F:purine nucleosidase activity"/>
    <property type="evidence" value="ECO:0007669"/>
    <property type="project" value="TreeGrafter"/>
</dbReference>
<dbReference type="OrthoDB" id="9797882at2"/>
<dbReference type="Pfam" id="PF01156">
    <property type="entry name" value="IU_nuc_hydro"/>
    <property type="match status" value="1"/>
</dbReference>
<keyword evidence="2" id="KW-0326">Glycosidase</keyword>
<dbReference type="EMBL" id="CP042806">
    <property type="protein sequence ID" value="QEE27916.1"/>
    <property type="molecule type" value="Genomic_DNA"/>
</dbReference>
<dbReference type="RefSeq" id="WP_147647106.1">
    <property type="nucleotide sequence ID" value="NZ_CP042806.1"/>
</dbReference>
<protein>
    <recommendedName>
        <fullName evidence="3">Inosine/uridine-preferring nucleoside hydrolase domain-containing protein</fullName>
    </recommendedName>
</protein>
<evidence type="ECO:0000259" key="3">
    <source>
        <dbReference type="Pfam" id="PF01156"/>
    </source>
</evidence>
<reference evidence="4 5" key="1">
    <citation type="submission" date="2019-08" db="EMBL/GenBank/DDBJ databases">
        <title>Complete genome sequence of Terriglobus albidus strain ORNL.</title>
        <authorList>
            <person name="Podar M."/>
        </authorList>
    </citation>
    <scope>NUCLEOTIDE SEQUENCE [LARGE SCALE GENOMIC DNA]</scope>
    <source>
        <strain evidence="4 5">ORNL</strain>
    </source>
</reference>
<dbReference type="GO" id="GO:0005829">
    <property type="term" value="C:cytosol"/>
    <property type="evidence" value="ECO:0007669"/>
    <property type="project" value="TreeGrafter"/>
</dbReference>
<name>A0A5B9ECW8_9BACT</name>
<evidence type="ECO:0000313" key="5">
    <source>
        <dbReference type="Proteomes" id="UP000321820"/>
    </source>
</evidence>
<dbReference type="Proteomes" id="UP000321820">
    <property type="component" value="Chromosome"/>
</dbReference>
<dbReference type="AlphaFoldDB" id="A0A5B9ECW8"/>
<evidence type="ECO:0000256" key="1">
    <source>
        <dbReference type="ARBA" id="ARBA00022801"/>
    </source>
</evidence>
<evidence type="ECO:0000256" key="2">
    <source>
        <dbReference type="ARBA" id="ARBA00023295"/>
    </source>
</evidence>
<dbReference type="PANTHER" id="PTHR12304">
    <property type="entry name" value="INOSINE-URIDINE PREFERRING NUCLEOSIDE HYDROLASE"/>
    <property type="match status" value="1"/>
</dbReference>
<dbReference type="InterPro" id="IPR001910">
    <property type="entry name" value="Inosine/uridine_hydrolase_dom"/>
</dbReference>
<organism evidence="4 5">
    <name type="scientific">Terriglobus albidus</name>
    <dbReference type="NCBI Taxonomy" id="1592106"/>
    <lineage>
        <taxon>Bacteria</taxon>
        <taxon>Pseudomonadati</taxon>
        <taxon>Acidobacteriota</taxon>
        <taxon>Terriglobia</taxon>
        <taxon>Terriglobales</taxon>
        <taxon>Acidobacteriaceae</taxon>
        <taxon>Terriglobus</taxon>
    </lineage>
</organism>
<keyword evidence="5" id="KW-1185">Reference proteome</keyword>
<accession>A0A5B9ECW8</accession>